<accession>A0A4C1XLZ4</accession>
<dbReference type="STRING" id="151549.A0A4C1XLZ4"/>
<dbReference type="EMBL" id="BGZK01000866">
    <property type="protein sequence ID" value="GBP63297.1"/>
    <property type="molecule type" value="Genomic_DNA"/>
</dbReference>
<gene>
    <name evidence="1" type="ORF">EVAR_26611_1</name>
</gene>
<reference evidence="1 2" key="1">
    <citation type="journal article" date="2019" name="Commun. Biol.">
        <title>The bagworm genome reveals a unique fibroin gene that provides high tensile strength.</title>
        <authorList>
            <person name="Kono N."/>
            <person name="Nakamura H."/>
            <person name="Ohtoshi R."/>
            <person name="Tomita M."/>
            <person name="Numata K."/>
            <person name="Arakawa K."/>
        </authorList>
    </citation>
    <scope>NUCLEOTIDE SEQUENCE [LARGE SCALE GENOMIC DNA]</scope>
</reference>
<keyword evidence="2" id="KW-1185">Reference proteome</keyword>
<protein>
    <submittedName>
        <fullName evidence="1">Uncharacterized protein</fullName>
    </submittedName>
</protein>
<evidence type="ECO:0000313" key="1">
    <source>
        <dbReference type="EMBL" id="GBP63297.1"/>
    </source>
</evidence>
<dbReference type="Proteomes" id="UP000299102">
    <property type="component" value="Unassembled WGS sequence"/>
</dbReference>
<name>A0A4C1XLZ4_EUMVA</name>
<sequence length="85" mass="9512">MPDQIDQIISAEIPNKDIDPDLFDIVTKNMIHGSCGTFNNNSPCMSDGNIRNNTQETWFLIPSLAMTDTHCTIDDQLRMAANPPF</sequence>
<evidence type="ECO:0000313" key="2">
    <source>
        <dbReference type="Proteomes" id="UP000299102"/>
    </source>
</evidence>
<dbReference type="OrthoDB" id="1728974at2759"/>
<dbReference type="AlphaFoldDB" id="A0A4C1XLZ4"/>
<organism evidence="1 2">
    <name type="scientific">Eumeta variegata</name>
    <name type="common">Bagworm moth</name>
    <name type="synonym">Eumeta japonica</name>
    <dbReference type="NCBI Taxonomy" id="151549"/>
    <lineage>
        <taxon>Eukaryota</taxon>
        <taxon>Metazoa</taxon>
        <taxon>Ecdysozoa</taxon>
        <taxon>Arthropoda</taxon>
        <taxon>Hexapoda</taxon>
        <taxon>Insecta</taxon>
        <taxon>Pterygota</taxon>
        <taxon>Neoptera</taxon>
        <taxon>Endopterygota</taxon>
        <taxon>Lepidoptera</taxon>
        <taxon>Glossata</taxon>
        <taxon>Ditrysia</taxon>
        <taxon>Tineoidea</taxon>
        <taxon>Psychidae</taxon>
        <taxon>Oiketicinae</taxon>
        <taxon>Eumeta</taxon>
    </lineage>
</organism>
<comment type="caution">
    <text evidence="1">The sequence shown here is derived from an EMBL/GenBank/DDBJ whole genome shotgun (WGS) entry which is preliminary data.</text>
</comment>
<proteinExistence type="predicted"/>